<evidence type="ECO:0000313" key="2">
    <source>
        <dbReference type="EMBL" id="ELR56652.1"/>
    </source>
</evidence>
<dbReference type="EMBL" id="JH881089">
    <property type="protein sequence ID" value="ELR56652.1"/>
    <property type="molecule type" value="Genomic_DNA"/>
</dbReference>
<proteinExistence type="predicted"/>
<organism evidence="2 3">
    <name type="scientific">Bos mutus</name>
    <name type="common">wild yak</name>
    <dbReference type="NCBI Taxonomy" id="72004"/>
    <lineage>
        <taxon>Eukaryota</taxon>
        <taxon>Metazoa</taxon>
        <taxon>Chordata</taxon>
        <taxon>Craniata</taxon>
        <taxon>Vertebrata</taxon>
        <taxon>Euteleostomi</taxon>
        <taxon>Mammalia</taxon>
        <taxon>Eutheria</taxon>
        <taxon>Laurasiatheria</taxon>
        <taxon>Artiodactyla</taxon>
        <taxon>Ruminantia</taxon>
        <taxon>Pecora</taxon>
        <taxon>Bovidae</taxon>
        <taxon>Bovinae</taxon>
        <taxon>Bos</taxon>
    </lineage>
</organism>
<gene>
    <name evidence="2" type="ORF">M91_16049</name>
</gene>
<feature type="region of interest" description="Disordered" evidence="1">
    <location>
        <begin position="33"/>
        <end position="54"/>
    </location>
</feature>
<sequence length="92" mass="9479">LPPASPAVSPRCLFLGRCRQGPWETAWTVSRWNSSGSNLKTPPPPPTSGPPLVAQPPLLLRQSSANSACLSPGHPGSLGAVTAGWQISSQVG</sequence>
<evidence type="ECO:0000256" key="1">
    <source>
        <dbReference type="SAM" id="MobiDB-lite"/>
    </source>
</evidence>
<reference evidence="2 3" key="1">
    <citation type="journal article" date="2012" name="Nat. Genet.">
        <title>The yak genome and adaptation to life at high altitude.</title>
        <authorList>
            <person name="Qiu Q."/>
            <person name="Zhang G."/>
            <person name="Ma T."/>
            <person name="Qian W."/>
            <person name="Wang J."/>
            <person name="Ye Z."/>
            <person name="Cao C."/>
            <person name="Hu Q."/>
            <person name="Kim J."/>
            <person name="Larkin D.M."/>
            <person name="Auvil L."/>
            <person name="Capitanu B."/>
            <person name="Ma J."/>
            <person name="Lewin H.A."/>
            <person name="Qian X."/>
            <person name="Lang Y."/>
            <person name="Zhou R."/>
            <person name="Wang L."/>
            <person name="Wang K."/>
            <person name="Xia J."/>
            <person name="Liao S."/>
            <person name="Pan S."/>
            <person name="Lu X."/>
            <person name="Hou H."/>
            <person name="Wang Y."/>
            <person name="Zang X."/>
            <person name="Yin Y."/>
            <person name="Ma H."/>
            <person name="Zhang J."/>
            <person name="Wang Z."/>
            <person name="Zhang Y."/>
            <person name="Zhang D."/>
            <person name="Yonezawa T."/>
            <person name="Hasegawa M."/>
            <person name="Zhong Y."/>
            <person name="Liu W."/>
            <person name="Zhang Y."/>
            <person name="Huang Z."/>
            <person name="Zhang S."/>
            <person name="Long R."/>
            <person name="Yang H."/>
            <person name="Wang J."/>
            <person name="Lenstra J.A."/>
            <person name="Cooper D.N."/>
            <person name="Wu Y."/>
            <person name="Wang J."/>
            <person name="Shi P."/>
            <person name="Wang J."/>
            <person name="Liu J."/>
        </authorList>
    </citation>
    <scope>NUCLEOTIDE SEQUENCE [LARGE SCALE GENOMIC DNA]</scope>
    <source>
        <strain evidence="3">yakQH1</strain>
    </source>
</reference>
<dbReference type="Proteomes" id="UP000011080">
    <property type="component" value="Unassembled WGS sequence"/>
</dbReference>
<protein>
    <submittedName>
        <fullName evidence="2">Uncharacterized protein</fullName>
    </submittedName>
</protein>
<feature type="non-terminal residue" evidence="2">
    <location>
        <position position="1"/>
    </location>
</feature>
<feature type="non-terminal residue" evidence="2">
    <location>
        <position position="92"/>
    </location>
</feature>
<evidence type="ECO:0000313" key="3">
    <source>
        <dbReference type="Proteomes" id="UP000011080"/>
    </source>
</evidence>
<accession>L8ING0</accession>
<dbReference type="AlphaFoldDB" id="L8ING0"/>
<name>L8ING0_9CETA</name>